<dbReference type="STRING" id="118126.L21_0929"/>
<accession>A0A1M4MJN8</accession>
<dbReference type="Proteomes" id="UP000184671">
    <property type="component" value="Unassembled WGS sequence"/>
</dbReference>
<organism evidence="2 3">
    <name type="scientific">Methanoculleus chikugoensis</name>
    <dbReference type="NCBI Taxonomy" id="118126"/>
    <lineage>
        <taxon>Archaea</taxon>
        <taxon>Methanobacteriati</taxon>
        <taxon>Methanobacteriota</taxon>
        <taxon>Stenosarchaea group</taxon>
        <taxon>Methanomicrobia</taxon>
        <taxon>Methanomicrobiales</taxon>
        <taxon>Methanomicrobiaceae</taxon>
        <taxon>Methanoculleus</taxon>
    </lineage>
</organism>
<name>A0A1M4MJN8_9EURY</name>
<feature type="domain" description="Formylmethanofuran dehydrogenase subunit E" evidence="1">
    <location>
        <begin position="196"/>
        <end position="256"/>
    </location>
</feature>
<evidence type="ECO:0000259" key="1">
    <source>
        <dbReference type="Pfam" id="PF02663"/>
    </source>
</evidence>
<proteinExistence type="predicted"/>
<protein>
    <submittedName>
        <fullName evidence="2">Protein containing a metal-binding domain shared with formylmethanofuran dehydrogenase subunit E</fullName>
    </submittedName>
</protein>
<gene>
    <name evidence="2" type="ORF">L21_0929</name>
</gene>
<sequence length="362" mass="39583">MKNAIKLLSGILLVCLLCVPAMAALPDADRMDELGQRAALTAMDQLKFSKGDPNVLVLTNAGRAVVDGQTTERAISGITKVSGLQNGDNTLWQVNRADWKPLWFYFYNKKSGKAVYLEPDVASYTKSPAELKATPIRKTFSKVVVVTGDLDKMLADTGVGNETMKNLGGDAFSLISIANAWAHGAPYDLMSCVMLHNHFCPGVSSGYLLAKYVEQEMPITNDTSYVVISCPMWCKDDVFPILWDLTPGKGGHYIFPLSGEDEKELTEAYGTRPAGIFVRWDSKQKTGHALALGFQFDSTAWTGPSWGEKPTRTVEMVENIGNPGDYVTVMEEFEVNEQMLADLKNPANNPYEVVGMLGATCA</sequence>
<dbReference type="InterPro" id="IPR003814">
    <property type="entry name" value="FmdEsu_dom"/>
</dbReference>
<dbReference type="Gene3D" id="3.30.1330.130">
    <property type="match status" value="2"/>
</dbReference>
<evidence type="ECO:0000313" key="3">
    <source>
        <dbReference type="Proteomes" id="UP000184671"/>
    </source>
</evidence>
<dbReference type="EMBL" id="FMID01000024">
    <property type="protein sequence ID" value="SCL75040.1"/>
    <property type="molecule type" value="Genomic_DNA"/>
</dbReference>
<dbReference type="AlphaFoldDB" id="A0A1M4MJN8"/>
<dbReference type="OrthoDB" id="31120at2157"/>
<reference evidence="2 3" key="1">
    <citation type="submission" date="2016-08" db="EMBL/GenBank/DDBJ databases">
        <authorList>
            <person name="Seilhamer J.J."/>
        </authorList>
    </citation>
    <scope>NUCLEOTIDE SEQUENCE [LARGE SCALE GENOMIC DNA]</scope>
    <source>
        <strain evidence="2">L21-II-0</strain>
    </source>
</reference>
<dbReference type="RefSeq" id="WP_074369329.1">
    <property type="nucleotide sequence ID" value="NZ_FMID01000024.1"/>
</dbReference>
<evidence type="ECO:0000313" key="2">
    <source>
        <dbReference type="EMBL" id="SCL75040.1"/>
    </source>
</evidence>
<dbReference type="SUPFAM" id="SSF143555">
    <property type="entry name" value="FwdE-like"/>
    <property type="match status" value="2"/>
</dbReference>
<dbReference type="Pfam" id="PF02663">
    <property type="entry name" value="FmdE"/>
    <property type="match status" value="1"/>
</dbReference>